<dbReference type="GO" id="GO:0006508">
    <property type="term" value="P:proteolysis"/>
    <property type="evidence" value="ECO:0007669"/>
    <property type="project" value="UniProtKB-KW"/>
</dbReference>
<reference evidence="4" key="1">
    <citation type="journal article" date="2019" name="Int. J. Syst. Evol. Microbiol.">
        <title>The Global Catalogue of Microorganisms (GCM) 10K type strain sequencing project: providing services to taxonomists for standard genome sequencing and annotation.</title>
        <authorList>
            <consortium name="The Broad Institute Genomics Platform"/>
            <consortium name="The Broad Institute Genome Sequencing Center for Infectious Disease"/>
            <person name="Wu L."/>
            <person name="Ma J."/>
        </authorList>
    </citation>
    <scope>NUCLEOTIDE SEQUENCE [LARGE SCALE GENOMIC DNA]</scope>
    <source>
        <strain evidence="4">CCM 7526</strain>
    </source>
</reference>
<dbReference type="InterPro" id="IPR004176">
    <property type="entry name" value="Clp_R_N"/>
</dbReference>
<evidence type="ECO:0000256" key="1">
    <source>
        <dbReference type="PROSITE-ProRule" id="PRU01251"/>
    </source>
</evidence>
<comment type="caution">
    <text evidence="3">The sequence shown here is derived from an EMBL/GenBank/DDBJ whole genome shotgun (WGS) entry which is preliminary data.</text>
</comment>
<dbReference type="GO" id="GO:0008233">
    <property type="term" value="F:peptidase activity"/>
    <property type="evidence" value="ECO:0007669"/>
    <property type="project" value="UniProtKB-KW"/>
</dbReference>
<evidence type="ECO:0000313" key="3">
    <source>
        <dbReference type="EMBL" id="MFD1371606.1"/>
    </source>
</evidence>
<sequence length="245" mass="25485">MPKINVYLPDDLADAVRETGLPVSPICQRALEQAVRRITTIRQAVLTDVDPAWLAERLPTFTARLITVLNLATARARESGATSVTTGDLLHGMLAEGQNLALQILTAMDVTPTSLTAPDVAEPPAAPGTTLRFSGPAAVALELSVGEAIGFGHNYVGCEHLLVGLATEPDGAAGELLRSRSVDGKAARRTVAAALTGYAHLRATTTDQAAPPALLNALRAELAPLVSRIEALEAQLPGPASPSVQ</sequence>
<proteinExistence type="predicted"/>
<evidence type="ECO:0000313" key="4">
    <source>
        <dbReference type="Proteomes" id="UP001597183"/>
    </source>
</evidence>
<dbReference type="RefSeq" id="WP_317791251.1">
    <property type="nucleotide sequence ID" value="NZ_AP028461.1"/>
</dbReference>
<dbReference type="Proteomes" id="UP001597183">
    <property type="component" value="Unassembled WGS sequence"/>
</dbReference>
<feature type="domain" description="Clp R" evidence="2">
    <location>
        <begin position="55"/>
        <end position="197"/>
    </location>
</feature>
<dbReference type="Gene3D" id="1.10.1780.10">
    <property type="entry name" value="Clp, N-terminal domain"/>
    <property type="match status" value="1"/>
</dbReference>
<keyword evidence="4" id="KW-1185">Reference proteome</keyword>
<name>A0ABW4AL75_9ACTN</name>
<dbReference type="SUPFAM" id="SSF81923">
    <property type="entry name" value="Double Clp-N motif"/>
    <property type="match status" value="2"/>
</dbReference>
<dbReference type="InterPro" id="IPR036628">
    <property type="entry name" value="Clp_N_dom_sf"/>
</dbReference>
<keyword evidence="1" id="KW-0677">Repeat</keyword>
<evidence type="ECO:0000259" key="2">
    <source>
        <dbReference type="PROSITE" id="PS51903"/>
    </source>
</evidence>
<dbReference type="Pfam" id="PF02861">
    <property type="entry name" value="Clp_N"/>
    <property type="match status" value="2"/>
</dbReference>
<keyword evidence="3" id="KW-0645">Protease</keyword>
<gene>
    <name evidence="3" type="ORF">ACFQ5G_40270</name>
</gene>
<protein>
    <submittedName>
        <fullName evidence="3">Clp protease N-terminal domain-containing protein</fullName>
    </submittedName>
</protein>
<keyword evidence="3" id="KW-0378">Hydrolase</keyword>
<dbReference type="EMBL" id="JBHTMK010000052">
    <property type="protein sequence ID" value="MFD1371606.1"/>
    <property type="molecule type" value="Genomic_DNA"/>
</dbReference>
<accession>A0ABW4AL75</accession>
<organism evidence="3 4">
    <name type="scientific">Actinoplanes sichuanensis</name>
    <dbReference type="NCBI Taxonomy" id="512349"/>
    <lineage>
        <taxon>Bacteria</taxon>
        <taxon>Bacillati</taxon>
        <taxon>Actinomycetota</taxon>
        <taxon>Actinomycetes</taxon>
        <taxon>Micromonosporales</taxon>
        <taxon>Micromonosporaceae</taxon>
        <taxon>Actinoplanes</taxon>
    </lineage>
</organism>
<dbReference type="PROSITE" id="PS51903">
    <property type="entry name" value="CLP_R"/>
    <property type="match status" value="1"/>
</dbReference>